<dbReference type="RefSeq" id="WP_194847565.1">
    <property type="nucleotide sequence ID" value="NZ_JAAEJV010000015.1"/>
</dbReference>
<gene>
    <name evidence="2" type="ORF">NEPTK9_000769</name>
</gene>
<dbReference type="Proteomes" id="UP001194714">
    <property type="component" value="Unassembled WGS sequence"/>
</dbReference>
<protein>
    <submittedName>
        <fullName evidence="2">Uncharacterized protein</fullName>
    </submittedName>
</protein>
<dbReference type="EMBL" id="JAAEJV010000015">
    <property type="protein sequence ID" value="MBF5059260.1"/>
    <property type="molecule type" value="Genomic_DNA"/>
</dbReference>
<evidence type="ECO:0000313" key="2">
    <source>
        <dbReference type="EMBL" id="MBF5059260.1"/>
    </source>
</evidence>
<accession>A0ABS0B128</accession>
<keyword evidence="3" id="KW-1185">Reference proteome</keyword>
<sequence length="260" mass="29795">MKLWIFLLLTPALFALYNGNPSLPNMPEEGIWSSNDAWWGIKLGYEWDRTFDKKVKVDGRESSIRERFDTYKSLKNQGTLTFNASDRFELYGKLGVMKLDLAQRPTDTVLMEYQTNSQFMWGIGGRVILVYWDEMVMGFNALYSGSFMRIDRIFQNGGSRRTSGARFKYAEWQLGVSFSREIGLFIPYVGLAYASMHSNLYNVPNDPNFSFQVADEDIKTGQPFLLLIGVGLTKIRGVSFNLESRMIGERAITLNGNIRF</sequence>
<feature type="chain" id="PRO_5045990792" evidence="1">
    <location>
        <begin position="18"/>
        <end position="260"/>
    </location>
</feature>
<reference evidence="2 3" key="1">
    <citation type="submission" date="2020-01" db="EMBL/GenBank/DDBJ databases">
        <title>Draft genome sequence of Cand. Neptunochlamydia vexilliferae K9.</title>
        <authorList>
            <person name="Schulz F."/>
            <person name="Koestlbacher S."/>
            <person name="Wascher F."/>
            <person name="Pizzetti I."/>
            <person name="Horn M."/>
        </authorList>
    </citation>
    <scope>NUCLEOTIDE SEQUENCE [LARGE SCALE GENOMIC DNA]</scope>
    <source>
        <strain evidence="2 3">K9</strain>
    </source>
</reference>
<evidence type="ECO:0000313" key="3">
    <source>
        <dbReference type="Proteomes" id="UP001194714"/>
    </source>
</evidence>
<feature type="signal peptide" evidence="1">
    <location>
        <begin position="1"/>
        <end position="17"/>
    </location>
</feature>
<comment type="caution">
    <text evidence="2">The sequence shown here is derived from an EMBL/GenBank/DDBJ whole genome shotgun (WGS) entry which is preliminary data.</text>
</comment>
<organism evidence="2 3">
    <name type="scientific">Candidatus Neptunichlamydia vexilliferae</name>
    <dbReference type="NCBI Taxonomy" id="1651774"/>
    <lineage>
        <taxon>Bacteria</taxon>
        <taxon>Pseudomonadati</taxon>
        <taxon>Chlamydiota</taxon>
        <taxon>Chlamydiia</taxon>
        <taxon>Parachlamydiales</taxon>
        <taxon>Simkaniaceae</taxon>
        <taxon>Candidatus Neptunichlamydia</taxon>
    </lineage>
</organism>
<name>A0ABS0B128_9BACT</name>
<proteinExistence type="predicted"/>
<keyword evidence="1" id="KW-0732">Signal</keyword>
<evidence type="ECO:0000256" key="1">
    <source>
        <dbReference type="SAM" id="SignalP"/>
    </source>
</evidence>
<dbReference type="Gene3D" id="2.40.160.20">
    <property type="match status" value="1"/>
</dbReference>